<name>A0A0W8G2I7_9ZZZZ</name>
<comment type="caution">
    <text evidence="3">The sequence shown here is derived from an EMBL/GenBank/DDBJ whole genome shotgun (WGS) entry which is preliminary data.</text>
</comment>
<dbReference type="InterPro" id="IPR052713">
    <property type="entry name" value="FeoA"/>
</dbReference>
<dbReference type="Gene3D" id="2.30.30.90">
    <property type="match status" value="1"/>
</dbReference>
<dbReference type="SUPFAM" id="SSF50037">
    <property type="entry name" value="C-terminal domain of transcriptional repressors"/>
    <property type="match status" value="1"/>
</dbReference>
<evidence type="ECO:0000259" key="2">
    <source>
        <dbReference type="Pfam" id="PF04023"/>
    </source>
</evidence>
<dbReference type="InterPro" id="IPR038157">
    <property type="entry name" value="FeoA_core_dom"/>
</dbReference>
<feature type="domain" description="Ferrous iron transporter FeoA-like" evidence="2">
    <location>
        <begin position="1"/>
        <end position="45"/>
    </location>
</feature>
<gene>
    <name evidence="3" type="ORF">ASZ90_002796</name>
</gene>
<evidence type="ECO:0000313" key="3">
    <source>
        <dbReference type="EMBL" id="KUG27360.1"/>
    </source>
</evidence>
<dbReference type="InterPro" id="IPR007167">
    <property type="entry name" value="Fe-transptr_FeoA-like"/>
</dbReference>
<dbReference type="GO" id="GO:0046914">
    <property type="term" value="F:transition metal ion binding"/>
    <property type="evidence" value="ECO:0007669"/>
    <property type="project" value="InterPro"/>
</dbReference>
<dbReference type="Pfam" id="PF04023">
    <property type="entry name" value="FeoA"/>
    <property type="match status" value="1"/>
</dbReference>
<dbReference type="PANTHER" id="PTHR42954:SF2">
    <property type="entry name" value="FE(2+) TRANSPORT PROTEIN A"/>
    <property type="match status" value="1"/>
</dbReference>
<dbReference type="InterPro" id="IPR008988">
    <property type="entry name" value="Transcriptional_repressor_C"/>
</dbReference>
<protein>
    <submittedName>
        <fullName evidence="3">Feoa family protein</fullName>
    </submittedName>
</protein>
<dbReference type="AlphaFoldDB" id="A0A0W8G2I7"/>
<organism evidence="3">
    <name type="scientific">hydrocarbon metagenome</name>
    <dbReference type="NCBI Taxonomy" id="938273"/>
    <lineage>
        <taxon>unclassified sequences</taxon>
        <taxon>metagenomes</taxon>
        <taxon>ecological metagenomes</taxon>
    </lineage>
</organism>
<dbReference type="EMBL" id="LNQE01000336">
    <property type="protein sequence ID" value="KUG27360.1"/>
    <property type="molecule type" value="Genomic_DNA"/>
</dbReference>
<accession>A0A0W8G2I7</accession>
<reference evidence="3" key="1">
    <citation type="journal article" date="2015" name="Proc. Natl. Acad. Sci. U.S.A.">
        <title>Networks of energetic and metabolic interactions define dynamics in microbial communities.</title>
        <authorList>
            <person name="Embree M."/>
            <person name="Liu J.K."/>
            <person name="Al-Bassam M.M."/>
            <person name="Zengler K."/>
        </authorList>
    </citation>
    <scope>NUCLEOTIDE SEQUENCE</scope>
</reference>
<sequence length="49" mass="5541">MDLGFYPGVGVKVLRNAPLRDPVELEIDGYFLSIRRSEAHEVEVESHEA</sequence>
<evidence type="ECO:0000256" key="1">
    <source>
        <dbReference type="ARBA" id="ARBA00023004"/>
    </source>
</evidence>
<keyword evidence="1" id="KW-0408">Iron</keyword>
<proteinExistence type="predicted"/>
<dbReference type="PANTHER" id="PTHR42954">
    <property type="entry name" value="FE(2+) TRANSPORT PROTEIN A"/>
    <property type="match status" value="1"/>
</dbReference>